<comment type="caution">
    <text evidence="1">The sequence shown here is derived from an EMBL/GenBank/DDBJ whole genome shotgun (WGS) entry which is preliminary data.</text>
</comment>
<dbReference type="Proteomes" id="UP000663868">
    <property type="component" value="Unassembled WGS sequence"/>
</dbReference>
<evidence type="ECO:0008006" key="4">
    <source>
        <dbReference type="Google" id="ProtNLM"/>
    </source>
</evidence>
<reference evidence="1" key="1">
    <citation type="submission" date="2021-02" db="EMBL/GenBank/DDBJ databases">
        <authorList>
            <person name="Nowell W R."/>
        </authorList>
    </citation>
    <scope>NUCLEOTIDE SEQUENCE</scope>
</reference>
<protein>
    <recommendedName>
        <fullName evidence="4">F-box domain-containing protein</fullName>
    </recommendedName>
</protein>
<sequence>MKTCAEQFPFEIWLMIYRYLEAHDLFYAFHHLNYYFEQILASNYLSFYIRFKEIDTNPYWSDSVLNRTICLRTSTQLRSSYFLQFLHLNAKKLIRLQSLSININSRNVSYTLSICKAVNELSALRHLSLVCTLNENLFKSIISIQTLQICQLVLRESTDIINNQLHVNSNIKQLTIIFLSNVNDTIINLFLIHLSELKRFEVSGSYFSFQQASIFTTHLCTLSKLRILKLKLTNGHLTSDCFKYLHLIAPVLKHFYFHYNKHILSETFIDDFMFYWWPIIEQISYINIYIKGHLYIDINDNNTQMNLQKNQQILLNKMKKSNGSMKVEWTEQNFVPLKSIEINITKS</sequence>
<evidence type="ECO:0000313" key="1">
    <source>
        <dbReference type="EMBL" id="CAF0726340.1"/>
    </source>
</evidence>
<accession>A0A813MMT9</accession>
<evidence type="ECO:0000313" key="3">
    <source>
        <dbReference type="Proteomes" id="UP000663860"/>
    </source>
</evidence>
<organism evidence="1 3">
    <name type="scientific">Adineta steineri</name>
    <dbReference type="NCBI Taxonomy" id="433720"/>
    <lineage>
        <taxon>Eukaryota</taxon>
        <taxon>Metazoa</taxon>
        <taxon>Spiralia</taxon>
        <taxon>Gnathifera</taxon>
        <taxon>Rotifera</taxon>
        <taxon>Eurotatoria</taxon>
        <taxon>Bdelloidea</taxon>
        <taxon>Adinetida</taxon>
        <taxon>Adinetidae</taxon>
        <taxon>Adineta</taxon>
    </lineage>
</organism>
<dbReference type="Proteomes" id="UP000663860">
    <property type="component" value="Unassembled WGS sequence"/>
</dbReference>
<name>A0A813MMT9_9BILA</name>
<proteinExistence type="predicted"/>
<dbReference type="EMBL" id="CAJOBB010000384">
    <property type="protein sequence ID" value="CAF3667128.1"/>
    <property type="molecule type" value="Genomic_DNA"/>
</dbReference>
<dbReference type="Gene3D" id="3.80.10.10">
    <property type="entry name" value="Ribonuclease Inhibitor"/>
    <property type="match status" value="1"/>
</dbReference>
<dbReference type="SUPFAM" id="SSF52047">
    <property type="entry name" value="RNI-like"/>
    <property type="match status" value="1"/>
</dbReference>
<dbReference type="AlphaFoldDB" id="A0A813MMT9"/>
<evidence type="ECO:0000313" key="2">
    <source>
        <dbReference type="EMBL" id="CAF3667128.1"/>
    </source>
</evidence>
<gene>
    <name evidence="1" type="ORF">IZO911_LOCUS2453</name>
    <name evidence="2" type="ORF">KXQ929_LOCUS8718</name>
</gene>
<dbReference type="EMBL" id="CAJNOE010000012">
    <property type="protein sequence ID" value="CAF0726340.1"/>
    <property type="molecule type" value="Genomic_DNA"/>
</dbReference>
<dbReference type="InterPro" id="IPR032675">
    <property type="entry name" value="LRR_dom_sf"/>
</dbReference>